<dbReference type="PANTHER" id="PTHR10010">
    <property type="entry name" value="SOLUTE CARRIER FAMILY 34 SODIUM PHOSPHATE , MEMBER 2-RELATED"/>
    <property type="match status" value="1"/>
</dbReference>
<gene>
    <name evidence="7" type="ORF">EV695_1758</name>
</gene>
<evidence type="ECO:0000256" key="6">
    <source>
        <dbReference type="SAM" id="Phobius"/>
    </source>
</evidence>
<reference evidence="7 8" key="1">
    <citation type="submission" date="2019-03" db="EMBL/GenBank/DDBJ databases">
        <title>Genomic Encyclopedia of Type Strains, Phase IV (KMG-IV): sequencing the most valuable type-strain genomes for metagenomic binning, comparative biology and taxonomic classification.</title>
        <authorList>
            <person name="Goeker M."/>
        </authorList>
    </citation>
    <scope>NUCLEOTIDE SEQUENCE [LARGE SCALE GENOMIC DNA]</scope>
    <source>
        <strain evidence="7 8">DSM 24830</strain>
    </source>
</reference>
<keyword evidence="4 6" id="KW-1133">Transmembrane helix</keyword>
<evidence type="ECO:0000256" key="1">
    <source>
        <dbReference type="ARBA" id="ARBA00004651"/>
    </source>
</evidence>
<evidence type="ECO:0000256" key="5">
    <source>
        <dbReference type="ARBA" id="ARBA00023136"/>
    </source>
</evidence>
<dbReference type="PANTHER" id="PTHR10010:SF46">
    <property type="entry name" value="SODIUM-DEPENDENT PHOSPHATE TRANSPORT PROTEIN 2B"/>
    <property type="match status" value="1"/>
</dbReference>
<evidence type="ECO:0000313" key="7">
    <source>
        <dbReference type="EMBL" id="TCJ87250.1"/>
    </source>
</evidence>
<feature type="transmembrane region" description="Helical" evidence="6">
    <location>
        <begin position="129"/>
        <end position="146"/>
    </location>
</feature>
<dbReference type="AlphaFoldDB" id="A0A4R1F1N2"/>
<feature type="transmembrane region" description="Helical" evidence="6">
    <location>
        <begin position="153"/>
        <end position="171"/>
    </location>
</feature>
<protein>
    <submittedName>
        <fullName evidence="7">Phosphate:Na+ symporter</fullName>
    </submittedName>
</protein>
<comment type="subcellular location">
    <subcellularLocation>
        <location evidence="1">Cell membrane</location>
        <topology evidence="1">Multi-pass membrane protein</topology>
    </subcellularLocation>
</comment>
<name>A0A4R1F1N2_9GAMM</name>
<organism evidence="7 8">
    <name type="scientific">Cocleimonas flava</name>
    <dbReference type="NCBI Taxonomy" id="634765"/>
    <lineage>
        <taxon>Bacteria</taxon>
        <taxon>Pseudomonadati</taxon>
        <taxon>Pseudomonadota</taxon>
        <taxon>Gammaproteobacteria</taxon>
        <taxon>Thiotrichales</taxon>
        <taxon>Thiotrichaceae</taxon>
        <taxon>Cocleimonas</taxon>
    </lineage>
</organism>
<sequence>MFRNILLLSIFAILSYGFWVSPNLKEITAGVAIFLFGMLSLEEGFKAFTGGLLEKILNKTTNGLWKSMSFGVVTTTLMQSSSLVSVITISFLSAGLITLASGIGIIFGANLGTTTGAWLVAGLGLKVNISAYAMPMLVFGIILVLQKPKELKGIGYILAGLGFLFLGIHYMKEGFETFREHIDLTAYALSGLKGLLIYTLIGIIATVIMQSSHATLVLIITALASQQITYENALALAIGSNVGTTVTAIIGSISANINGKRLAIAHLVFNVVTGLVAITLIAQLITAVDWLSIKLGIASDNYTLKLAVFHTLFNLLGIALMLPFINKLGLFITKLLPEKEHEIAEPLYLNDAALELPEMALEAVRKETFNLYKYYFGIVCHGLSFRERDIKSYIPVEEIIQSHRKPIPVNIKEEYTNKIKGLYAEIVNFIGKANENMTQEQSNEVFELRSAGRAMLESIKSIQHLHKNLSHYINNPNPYIRAEYNQIRFRLGSILRGLSDLQNDPDEHRTALATLEAMKVGVLEADKQFFTDMNQLIREKHITGVMATSLMNDHSYTNNIANKLIEIGTILFKSQNTTLHEIEKSLMLDEKETAEAIAARKTTEQGAKEGKHED</sequence>
<feature type="transmembrane region" description="Helical" evidence="6">
    <location>
        <begin position="263"/>
        <end position="285"/>
    </location>
</feature>
<dbReference type="InterPro" id="IPR003841">
    <property type="entry name" value="Na/Pi_transpt"/>
</dbReference>
<dbReference type="NCBIfam" id="NF037997">
    <property type="entry name" value="Na_Pi_symport"/>
    <property type="match status" value="1"/>
</dbReference>
<dbReference type="GO" id="GO:0044341">
    <property type="term" value="P:sodium-dependent phosphate transport"/>
    <property type="evidence" value="ECO:0007669"/>
    <property type="project" value="InterPro"/>
</dbReference>
<dbReference type="Pfam" id="PF02690">
    <property type="entry name" value="Na_Pi_cotrans"/>
    <property type="match status" value="2"/>
</dbReference>
<feature type="transmembrane region" description="Helical" evidence="6">
    <location>
        <begin position="27"/>
        <end position="45"/>
    </location>
</feature>
<accession>A0A4R1F1N2</accession>
<feature type="transmembrane region" description="Helical" evidence="6">
    <location>
        <begin position="83"/>
        <end position="109"/>
    </location>
</feature>
<feature type="transmembrane region" description="Helical" evidence="6">
    <location>
        <begin position="195"/>
        <end position="221"/>
    </location>
</feature>
<evidence type="ECO:0000256" key="4">
    <source>
        <dbReference type="ARBA" id="ARBA00022989"/>
    </source>
</evidence>
<feature type="transmembrane region" description="Helical" evidence="6">
    <location>
        <begin position="306"/>
        <end position="325"/>
    </location>
</feature>
<evidence type="ECO:0000256" key="2">
    <source>
        <dbReference type="ARBA" id="ARBA00022475"/>
    </source>
</evidence>
<keyword evidence="8" id="KW-1185">Reference proteome</keyword>
<evidence type="ECO:0000256" key="3">
    <source>
        <dbReference type="ARBA" id="ARBA00022692"/>
    </source>
</evidence>
<feature type="transmembrane region" description="Helical" evidence="6">
    <location>
        <begin position="233"/>
        <end position="257"/>
    </location>
</feature>
<evidence type="ECO:0000313" key="8">
    <source>
        <dbReference type="Proteomes" id="UP000294887"/>
    </source>
</evidence>
<dbReference type="EMBL" id="SMFQ01000003">
    <property type="protein sequence ID" value="TCJ87250.1"/>
    <property type="molecule type" value="Genomic_DNA"/>
</dbReference>
<proteinExistence type="predicted"/>
<keyword evidence="2" id="KW-1003">Cell membrane</keyword>
<comment type="caution">
    <text evidence="7">The sequence shown here is derived from an EMBL/GenBank/DDBJ whole genome shotgun (WGS) entry which is preliminary data.</text>
</comment>
<dbReference type="Proteomes" id="UP000294887">
    <property type="component" value="Unassembled WGS sequence"/>
</dbReference>
<keyword evidence="5 6" id="KW-0472">Membrane</keyword>
<keyword evidence="3 6" id="KW-0812">Transmembrane</keyword>
<dbReference type="GO" id="GO:0005886">
    <property type="term" value="C:plasma membrane"/>
    <property type="evidence" value="ECO:0007669"/>
    <property type="project" value="UniProtKB-SubCell"/>
</dbReference>
<dbReference type="GO" id="GO:0005436">
    <property type="term" value="F:sodium:phosphate symporter activity"/>
    <property type="evidence" value="ECO:0007669"/>
    <property type="project" value="InterPro"/>
</dbReference>
<dbReference type="OrthoDB" id="9763003at2"/>